<accession>A0A4Y2NU75</accession>
<keyword evidence="2" id="KW-1185">Reference proteome</keyword>
<proteinExistence type="predicted"/>
<evidence type="ECO:0000313" key="2">
    <source>
        <dbReference type="Proteomes" id="UP000499080"/>
    </source>
</evidence>
<dbReference type="EMBL" id="BGPR01009883">
    <property type="protein sequence ID" value="GBN42881.1"/>
    <property type="molecule type" value="Genomic_DNA"/>
</dbReference>
<gene>
    <name evidence="1" type="ORF">AVEN_85636_1</name>
</gene>
<protein>
    <submittedName>
        <fullName evidence="1">Uncharacterized protein</fullName>
    </submittedName>
</protein>
<evidence type="ECO:0000313" key="1">
    <source>
        <dbReference type="EMBL" id="GBN42881.1"/>
    </source>
</evidence>
<reference evidence="1 2" key="1">
    <citation type="journal article" date="2019" name="Sci. Rep.">
        <title>Orb-weaving spider Araneus ventricosus genome elucidates the spidroin gene catalogue.</title>
        <authorList>
            <person name="Kono N."/>
            <person name="Nakamura H."/>
            <person name="Ohtoshi R."/>
            <person name="Moran D.A.P."/>
            <person name="Shinohara A."/>
            <person name="Yoshida Y."/>
            <person name="Fujiwara M."/>
            <person name="Mori M."/>
            <person name="Tomita M."/>
            <person name="Arakawa K."/>
        </authorList>
    </citation>
    <scope>NUCLEOTIDE SEQUENCE [LARGE SCALE GENOMIC DNA]</scope>
</reference>
<comment type="caution">
    <text evidence="1">The sequence shown here is derived from an EMBL/GenBank/DDBJ whole genome shotgun (WGS) entry which is preliminary data.</text>
</comment>
<organism evidence="1 2">
    <name type="scientific">Araneus ventricosus</name>
    <name type="common">Orbweaver spider</name>
    <name type="synonym">Epeira ventricosa</name>
    <dbReference type="NCBI Taxonomy" id="182803"/>
    <lineage>
        <taxon>Eukaryota</taxon>
        <taxon>Metazoa</taxon>
        <taxon>Ecdysozoa</taxon>
        <taxon>Arthropoda</taxon>
        <taxon>Chelicerata</taxon>
        <taxon>Arachnida</taxon>
        <taxon>Araneae</taxon>
        <taxon>Araneomorphae</taxon>
        <taxon>Entelegynae</taxon>
        <taxon>Araneoidea</taxon>
        <taxon>Araneidae</taxon>
        <taxon>Araneus</taxon>
    </lineage>
</organism>
<sequence length="107" mass="12383">MSSLVVSHRRPILEGFLSASFVLSLVRFYKIVSGGYLQIWIPKPSRWSLNLSTYQLEFLEEPPPLILGEMPQVDWLSQNPSIHLYSSQRQTEPKRLSMMFVRRMSGA</sequence>
<dbReference type="Proteomes" id="UP000499080">
    <property type="component" value="Unassembled WGS sequence"/>
</dbReference>
<dbReference type="AlphaFoldDB" id="A0A4Y2NU75"/>
<name>A0A4Y2NU75_ARAVE</name>